<evidence type="ECO:0000313" key="2">
    <source>
        <dbReference type="Proteomes" id="UP000593577"/>
    </source>
</evidence>
<keyword evidence="2" id="KW-1185">Reference proteome</keyword>
<organism evidence="1 2">
    <name type="scientific">Gossypium aridum</name>
    <name type="common">American cotton</name>
    <name type="synonym">Erioxylum aridum</name>
    <dbReference type="NCBI Taxonomy" id="34290"/>
    <lineage>
        <taxon>Eukaryota</taxon>
        <taxon>Viridiplantae</taxon>
        <taxon>Streptophyta</taxon>
        <taxon>Embryophyta</taxon>
        <taxon>Tracheophyta</taxon>
        <taxon>Spermatophyta</taxon>
        <taxon>Magnoliopsida</taxon>
        <taxon>eudicotyledons</taxon>
        <taxon>Gunneridae</taxon>
        <taxon>Pentapetalae</taxon>
        <taxon>rosids</taxon>
        <taxon>malvids</taxon>
        <taxon>Malvales</taxon>
        <taxon>Malvaceae</taxon>
        <taxon>Malvoideae</taxon>
        <taxon>Gossypium</taxon>
    </lineage>
</organism>
<dbReference type="EMBL" id="JABFAA010000007">
    <property type="protein sequence ID" value="MBA0686440.1"/>
    <property type="molecule type" value="Genomic_DNA"/>
</dbReference>
<reference evidence="1 2" key="1">
    <citation type="journal article" date="2019" name="Genome Biol. Evol.">
        <title>Insights into the evolution of the New World diploid cottons (Gossypium, subgenus Houzingenia) based on genome sequencing.</title>
        <authorList>
            <person name="Grover C.E."/>
            <person name="Arick M.A. 2nd"/>
            <person name="Thrash A."/>
            <person name="Conover J.L."/>
            <person name="Sanders W.S."/>
            <person name="Peterson D.G."/>
            <person name="Frelichowski J.E."/>
            <person name="Scheffler J.A."/>
            <person name="Scheffler B.E."/>
            <person name="Wendel J.F."/>
        </authorList>
    </citation>
    <scope>NUCLEOTIDE SEQUENCE [LARGE SCALE GENOMIC DNA]</scope>
    <source>
        <strain evidence="1">185</strain>
        <tissue evidence="1">Leaf</tissue>
    </source>
</reference>
<evidence type="ECO:0000313" key="1">
    <source>
        <dbReference type="EMBL" id="MBA0686440.1"/>
    </source>
</evidence>
<sequence length="31" mass="3636">MIQADKAYSRAANVSTFLKKLMSITWMSEQW</sequence>
<name>A0A7J8XH62_GOSAI</name>
<dbReference type="AlphaFoldDB" id="A0A7J8XH62"/>
<proteinExistence type="predicted"/>
<comment type="caution">
    <text evidence="1">The sequence shown here is derived from an EMBL/GenBank/DDBJ whole genome shotgun (WGS) entry which is preliminary data.</text>
</comment>
<protein>
    <submittedName>
        <fullName evidence="1">Uncharacterized protein</fullName>
    </submittedName>
</protein>
<dbReference type="Proteomes" id="UP000593577">
    <property type="component" value="Unassembled WGS sequence"/>
</dbReference>
<accession>A0A7J8XH62</accession>
<feature type="non-terminal residue" evidence="1">
    <location>
        <position position="31"/>
    </location>
</feature>
<gene>
    <name evidence="1" type="ORF">Goari_014043</name>
</gene>